<evidence type="ECO:0000313" key="2">
    <source>
        <dbReference type="Proteomes" id="UP000830395"/>
    </source>
</evidence>
<proteinExistence type="predicted"/>
<evidence type="ECO:0000313" key="1">
    <source>
        <dbReference type="EMBL" id="MCJ8732544.1"/>
    </source>
</evidence>
<protein>
    <submittedName>
        <fullName evidence="1">Uncharacterized protein</fullName>
    </submittedName>
</protein>
<organism evidence="1 2">
    <name type="scientific">Pangasius djambal</name>
    <dbReference type="NCBI Taxonomy" id="1691987"/>
    <lineage>
        <taxon>Eukaryota</taxon>
        <taxon>Metazoa</taxon>
        <taxon>Chordata</taxon>
        <taxon>Craniata</taxon>
        <taxon>Vertebrata</taxon>
        <taxon>Euteleostomi</taxon>
        <taxon>Actinopterygii</taxon>
        <taxon>Neopterygii</taxon>
        <taxon>Teleostei</taxon>
        <taxon>Ostariophysi</taxon>
        <taxon>Siluriformes</taxon>
        <taxon>Pangasiidae</taxon>
        <taxon>Pangasius</taxon>
    </lineage>
</organism>
<name>A0ACC5YA70_9TELE</name>
<gene>
    <name evidence="1" type="ORF">PDJAM_G00212700</name>
</gene>
<sequence length="793" mass="90373">MASVNCFSGPEELEDSSHALNLMRELKCFYDSQLLVDVTIEVEAGQETSGCSSAAETRTFFQCNRNILAAASPYFKSMFTGGLYESTQSKITIHDVDAESMALIIDYCYTGRVTITEANVQKLYAAANMLQVEYIRHACADFMTRRLDLSNCTGILKFADTFDNMDLKSKAQAFIAKHFAQLSASEKELCELDLKQMKEILTLDCLDVDCERKVCAVAIRWIEHNLPLDTEDALHILKCVRWSLFTEKDRFYLDSLKSKPFIKKHLSSLPDLASTGESGVISMNHTKQRIGKSAKEMVLFFGRPNEPFMCYDPYTEEIYSMSSPVINLSNQNFKRSPMETFLVCATPENNLYIASHLSKHFWVYNPLLNGWQELAERLLGRMHSYIGYLNGHMYVLGGRDPVSDARLKEVECYSIQRNQWMFVAPLPHSLGKMQVVTVNEQLYVVNKRRILCYEPKRNHWLQRGSLKRNKLHKACVFQDQIICLCDIPVVKVYNPVRGEWRRIADIPIDSSALNYQVVQHRNKLLLLTLAIVHHNKNRLVIHEYDSSRDMWKNVVTMFGSSFGSISLSARIYTACLSSGQNFITEEDDDSGSSVDWDFGLTDADSDSGSSSSFSDENWFCEAKFLKNPEATIGVDFREKSLELGGDSIKLQIWDTAGQERFRKSMVEHYYRSVHAVIFVYDVSNLASFESLPEWIEECRRHSVPQNVPHILVGNKCDLGRGEVPTSLAQRLADSYNFPLFETSAKDPAEKEHVDAIFLTLAHKLKNHKPLRLKQPSAVTSLTSKQEEKKLCFC</sequence>
<reference evidence="1" key="1">
    <citation type="submission" date="2020-02" db="EMBL/GenBank/DDBJ databases">
        <title>Genome sequencing of the panga catfish, Pangasius djambal.</title>
        <authorList>
            <person name="Wen M."/>
            <person name="Zahm M."/>
            <person name="Roques C."/>
            <person name="Cabau C."/>
            <person name="Klopp C."/>
            <person name="Donnadieu C."/>
            <person name="Jouanno E."/>
            <person name="Avarre J.-C."/>
            <person name="Campet M."/>
            <person name="Ha T."/>
            <person name="Dugue R."/>
            <person name="Lampietro C."/>
            <person name="Louis A."/>
            <person name="Herpin A."/>
            <person name="Echchiki A."/>
            <person name="Berthelot C."/>
            <person name="Parey E."/>
            <person name="Roest-Crollius H."/>
            <person name="Braasch I."/>
            <person name="Postlethwait J.H."/>
            <person name="Bobe J."/>
            <person name="Montfort J."/>
            <person name="Bouchez O."/>
            <person name="Begum T."/>
            <person name="Schartl M."/>
            <person name="Gustiano R."/>
            <person name="Guiguen Y."/>
        </authorList>
    </citation>
    <scope>NUCLEOTIDE SEQUENCE</scope>
    <source>
        <strain evidence="1">Pdj_M5554</strain>
    </source>
</reference>
<comment type="caution">
    <text evidence="1">The sequence shown here is derived from an EMBL/GenBank/DDBJ whole genome shotgun (WGS) entry which is preliminary data.</text>
</comment>
<keyword evidence="2" id="KW-1185">Reference proteome</keyword>
<accession>A0ACC5YA70</accession>
<dbReference type="EMBL" id="CM040979">
    <property type="protein sequence ID" value="MCJ8732544.1"/>
    <property type="molecule type" value="Genomic_DNA"/>
</dbReference>
<dbReference type="Proteomes" id="UP000830395">
    <property type="component" value="Chromosome 5"/>
</dbReference>